<keyword evidence="3 6" id="KW-0812">Transmembrane</keyword>
<dbReference type="Proteomes" id="UP000610862">
    <property type="component" value="Unassembled WGS sequence"/>
</dbReference>
<dbReference type="RefSeq" id="WP_177267493.1">
    <property type="nucleotide sequence ID" value="NZ_JACRTA010000002.1"/>
</dbReference>
<evidence type="ECO:0000256" key="6">
    <source>
        <dbReference type="SAM" id="Phobius"/>
    </source>
</evidence>
<feature type="transmembrane region" description="Helical" evidence="6">
    <location>
        <begin position="90"/>
        <end position="109"/>
    </location>
</feature>
<keyword evidence="5 6" id="KW-0472">Membrane</keyword>
<evidence type="ECO:0000313" key="8">
    <source>
        <dbReference type="Proteomes" id="UP000610862"/>
    </source>
</evidence>
<proteinExistence type="predicted"/>
<dbReference type="PANTHER" id="PTHR30250">
    <property type="entry name" value="PST FAMILY PREDICTED COLANIC ACID TRANSPORTER"/>
    <property type="match status" value="1"/>
</dbReference>
<dbReference type="AlphaFoldDB" id="A0A926EAE1"/>
<feature type="transmembrane region" description="Helical" evidence="6">
    <location>
        <begin position="12"/>
        <end position="37"/>
    </location>
</feature>
<keyword evidence="2" id="KW-1003">Cell membrane</keyword>
<accession>A0A926EAE1</accession>
<feature type="transmembrane region" description="Helical" evidence="6">
    <location>
        <begin position="437"/>
        <end position="462"/>
    </location>
</feature>
<feature type="transmembrane region" description="Helical" evidence="6">
    <location>
        <begin position="121"/>
        <end position="141"/>
    </location>
</feature>
<organism evidence="7 8">
    <name type="scientific">Lentihominibacter hominis</name>
    <dbReference type="NCBI Taxonomy" id="2763645"/>
    <lineage>
        <taxon>Bacteria</taxon>
        <taxon>Bacillati</taxon>
        <taxon>Bacillota</taxon>
        <taxon>Clostridia</taxon>
        <taxon>Peptostreptococcales</taxon>
        <taxon>Anaerovoracaceae</taxon>
        <taxon>Lentihominibacter</taxon>
    </lineage>
</organism>
<feature type="transmembrane region" description="Helical" evidence="6">
    <location>
        <begin position="182"/>
        <end position="202"/>
    </location>
</feature>
<evidence type="ECO:0000256" key="1">
    <source>
        <dbReference type="ARBA" id="ARBA00004651"/>
    </source>
</evidence>
<dbReference type="InterPro" id="IPR050833">
    <property type="entry name" value="Poly_Biosynth_Transport"/>
</dbReference>
<sequence length="516" mass="58505">MRLENSAKNVKIAWMMHIVHVFGQFISRTVIIMVLSVEYVGLSGLFSNVLSMLSLAELGIGEAIVFSLYGPIARGEKDKISVIMTFYQKVYVGVGLFILIVGCSFTPVIEYLIKGVPDIPYIHVIYVMYVMNSAMSYFFSYRATFIKANQKNYIVTINDEIFNIASIIIRSILLIITKNYLLFMGLGIIILFLQNVNITLIANKKYPYLKHKSKEKMPKEIFQQIKKNTAAMILHKIGSIIVFATDNMIISKFLGLVSVGLYSNYYTLTSALTSFVNKFFTGISASVGNLAVSEDVEKQEKTLFQILFMNFWMYTFSCCGLFALLNPFIGNIWLGGKYTFGMAVVFLLVFKDYLTGMRKTAQTFKNAKGLYWYNKYMPLYESLINLILSVIFVKFIGIAGVMIGTIISSLTTCVWIEPHVLYKYGFKKSAKEYVKKYIEYMIVFLIAVFLCLGACKGIDIAFGGAGDLRSAKAIGVFAVQFIFTVIISNGFLWLIYRKSDNYKYLLNVVKKKVLKK</sequence>
<keyword evidence="8" id="KW-1185">Reference proteome</keyword>
<evidence type="ECO:0000256" key="5">
    <source>
        <dbReference type="ARBA" id="ARBA00023136"/>
    </source>
</evidence>
<dbReference type="Pfam" id="PF01943">
    <property type="entry name" value="Polysacc_synt"/>
    <property type="match status" value="1"/>
</dbReference>
<name>A0A926EAE1_9FIRM</name>
<evidence type="ECO:0000256" key="4">
    <source>
        <dbReference type="ARBA" id="ARBA00022989"/>
    </source>
</evidence>
<feature type="transmembrane region" description="Helical" evidence="6">
    <location>
        <begin position="474"/>
        <end position="496"/>
    </location>
</feature>
<dbReference type="EMBL" id="JACRTA010000002">
    <property type="protein sequence ID" value="MBC8568406.1"/>
    <property type="molecule type" value="Genomic_DNA"/>
</dbReference>
<dbReference type="GO" id="GO:0005886">
    <property type="term" value="C:plasma membrane"/>
    <property type="evidence" value="ECO:0007669"/>
    <property type="project" value="UniProtKB-SubCell"/>
</dbReference>
<feature type="transmembrane region" description="Helical" evidence="6">
    <location>
        <begin position="383"/>
        <end position="416"/>
    </location>
</feature>
<feature type="transmembrane region" description="Helical" evidence="6">
    <location>
        <begin position="49"/>
        <end position="69"/>
    </location>
</feature>
<protein>
    <submittedName>
        <fullName evidence="7">Oligosaccharide flippase family protein</fullName>
    </submittedName>
</protein>
<dbReference type="InterPro" id="IPR002797">
    <property type="entry name" value="Polysacc_synth"/>
</dbReference>
<comment type="subcellular location">
    <subcellularLocation>
        <location evidence="1">Cell membrane</location>
        <topology evidence="1">Multi-pass membrane protein</topology>
    </subcellularLocation>
</comment>
<feature type="transmembrane region" description="Helical" evidence="6">
    <location>
        <begin position="332"/>
        <end position="350"/>
    </location>
</feature>
<gene>
    <name evidence="7" type="ORF">H8692_06520</name>
</gene>
<dbReference type="PANTHER" id="PTHR30250:SF26">
    <property type="entry name" value="PSMA PROTEIN"/>
    <property type="match status" value="1"/>
</dbReference>
<evidence type="ECO:0000256" key="2">
    <source>
        <dbReference type="ARBA" id="ARBA00022475"/>
    </source>
</evidence>
<feature type="transmembrane region" description="Helical" evidence="6">
    <location>
        <begin position="237"/>
        <end position="262"/>
    </location>
</feature>
<reference evidence="7" key="1">
    <citation type="submission" date="2020-08" db="EMBL/GenBank/DDBJ databases">
        <title>Genome public.</title>
        <authorList>
            <person name="Liu C."/>
            <person name="Sun Q."/>
        </authorList>
    </citation>
    <scope>NUCLEOTIDE SEQUENCE</scope>
    <source>
        <strain evidence="7">NSJ-24</strain>
    </source>
</reference>
<feature type="transmembrane region" description="Helical" evidence="6">
    <location>
        <begin position="153"/>
        <end position="176"/>
    </location>
</feature>
<keyword evidence="4 6" id="KW-1133">Transmembrane helix</keyword>
<evidence type="ECO:0000256" key="3">
    <source>
        <dbReference type="ARBA" id="ARBA00022692"/>
    </source>
</evidence>
<feature type="transmembrane region" description="Helical" evidence="6">
    <location>
        <begin position="303"/>
        <end position="325"/>
    </location>
</feature>
<comment type="caution">
    <text evidence="7">The sequence shown here is derived from an EMBL/GenBank/DDBJ whole genome shotgun (WGS) entry which is preliminary data.</text>
</comment>
<evidence type="ECO:0000313" key="7">
    <source>
        <dbReference type="EMBL" id="MBC8568406.1"/>
    </source>
</evidence>